<dbReference type="SUPFAM" id="SSF55874">
    <property type="entry name" value="ATPase domain of HSP90 chaperone/DNA topoisomerase II/histidine kinase"/>
    <property type="match status" value="1"/>
</dbReference>
<dbReference type="Pfam" id="PF00512">
    <property type="entry name" value="HisKA"/>
    <property type="match status" value="1"/>
</dbReference>
<evidence type="ECO:0000256" key="5">
    <source>
        <dbReference type="ARBA" id="ARBA00022679"/>
    </source>
</evidence>
<dbReference type="SMART" id="SM00387">
    <property type="entry name" value="HATPase_c"/>
    <property type="match status" value="1"/>
</dbReference>
<dbReference type="OrthoDB" id="9806130at2"/>
<dbReference type="Gene3D" id="1.20.120.620">
    <property type="entry name" value="Backbone structure of the membrane domain of e. Coli histidine kinase receptor kdpd"/>
    <property type="match status" value="1"/>
</dbReference>
<dbReference type="FunFam" id="3.40.50.300:FF:000483">
    <property type="entry name" value="Sensor histidine kinase KdpD"/>
    <property type="match status" value="1"/>
</dbReference>
<dbReference type="CDD" id="cd00082">
    <property type="entry name" value="HisKA"/>
    <property type="match status" value="1"/>
</dbReference>
<keyword evidence="16" id="KW-0406">Ion transport</keyword>
<dbReference type="InterPro" id="IPR052023">
    <property type="entry name" value="Histidine_kinase_KdpD"/>
</dbReference>
<keyword evidence="9" id="KW-0067">ATP-binding</keyword>
<dbReference type="PANTHER" id="PTHR45569">
    <property type="entry name" value="SENSOR PROTEIN KDPD"/>
    <property type="match status" value="1"/>
</dbReference>
<evidence type="ECO:0000256" key="8">
    <source>
        <dbReference type="ARBA" id="ARBA00022777"/>
    </source>
</evidence>
<dbReference type="InterPro" id="IPR025201">
    <property type="entry name" value="KdpD_TM"/>
</dbReference>
<dbReference type="GO" id="GO:0034220">
    <property type="term" value="P:monoatomic ion transmembrane transport"/>
    <property type="evidence" value="ECO:0007669"/>
    <property type="project" value="UniProtKB-KW"/>
</dbReference>
<evidence type="ECO:0000259" key="15">
    <source>
        <dbReference type="PROSITE" id="PS50109"/>
    </source>
</evidence>
<dbReference type="Gene3D" id="3.40.50.620">
    <property type="entry name" value="HUPs"/>
    <property type="match status" value="1"/>
</dbReference>
<feature type="transmembrane region" description="Helical" evidence="14">
    <location>
        <begin position="456"/>
        <end position="477"/>
    </location>
</feature>
<dbReference type="SUPFAM" id="SSF55781">
    <property type="entry name" value="GAF domain-like"/>
    <property type="match status" value="1"/>
</dbReference>
<dbReference type="SMART" id="SM00388">
    <property type="entry name" value="HisKA"/>
    <property type="match status" value="1"/>
</dbReference>
<evidence type="ECO:0000256" key="13">
    <source>
        <dbReference type="ARBA" id="ARBA00057300"/>
    </source>
</evidence>
<evidence type="ECO:0000256" key="11">
    <source>
        <dbReference type="ARBA" id="ARBA00023012"/>
    </source>
</evidence>
<dbReference type="InterPro" id="IPR004358">
    <property type="entry name" value="Sig_transdc_His_kin-like_C"/>
</dbReference>
<dbReference type="InterPro" id="IPR003594">
    <property type="entry name" value="HATPase_dom"/>
</dbReference>
<dbReference type="GO" id="GO:0000155">
    <property type="term" value="F:phosphorelay sensor kinase activity"/>
    <property type="evidence" value="ECO:0007669"/>
    <property type="project" value="InterPro"/>
</dbReference>
<dbReference type="FunFam" id="3.30.565.10:FF:000042">
    <property type="entry name" value="Two-component sensor histidine kinase KdpD"/>
    <property type="match status" value="1"/>
</dbReference>
<feature type="transmembrane region" description="Helical" evidence="14">
    <location>
        <begin position="407"/>
        <end position="424"/>
    </location>
</feature>
<feature type="domain" description="Histidine kinase" evidence="15">
    <location>
        <begin position="681"/>
        <end position="897"/>
    </location>
</feature>
<accession>A0A2U3KIQ0</accession>
<dbReference type="InterPro" id="IPR005467">
    <property type="entry name" value="His_kinase_dom"/>
</dbReference>
<evidence type="ECO:0000256" key="7">
    <source>
        <dbReference type="ARBA" id="ARBA00022741"/>
    </source>
</evidence>
<dbReference type="GO" id="GO:0005524">
    <property type="term" value="F:ATP binding"/>
    <property type="evidence" value="ECO:0007669"/>
    <property type="project" value="UniProtKB-KW"/>
</dbReference>
<comment type="function">
    <text evidence="13">Member of the two-component regulatory system KdpD/KdpE involved in the regulation of the kdp operon. KdpD may function as a membrane-associated protein kinase that phosphorylates KdpE in response to environmental signals.</text>
</comment>
<dbReference type="InterPro" id="IPR003018">
    <property type="entry name" value="GAF"/>
</dbReference>
<protein>
    <recommendedName>
        <fullName evidence="3">histidine kinase</fullName>
        <ecNumber evidence="3">2.7.13.3</ecNumber>
    </recommendedName>
</protein>
<dbReference type="InterPro" id="IPR038318">
    <property type="entry name" value="KdpD_sf"/>
</dbReference>
<keyword evidence="11" id="KW-0902">Two-component regulatory system</keyword>
<dbReference type="Pfam" id="PF00582">
    <property type="entry name" value="Usp"/>
    <property type="match status" value="1"/>
</dbReference>
<name>A0A2U3KIQ0_9FIRM</name>
<keyword evidence="12 14" id="KW-0472">Membrane</keyword>
<comment type="catalytic activity">
    <reaction evidence="1">
        <text>ATP + protein L-histidine = ADP + protein N-phospho-L-histidine.</text>
        <dbReference type="EC" id="2.7.13.3"/>
    </reaction>
</comment>
<evidence type="ECO:0000313" key="17">
    <source>
        <dbReference type="Proteomes" id="UP000238916"/>
    </source>
</evidence>
<dbReference type="Gene3D" id="1.10.287.130">
    <property type="match status" value="1"/>
</dbReference>
<dbReference type="InterPro" id="IPR036890">
    <property type="entry name" value="HATPase_C_sf"/>
</dbReference>
<dbReference type="AlphaFoldDB" id="A0A2U3KIQ0"/>
<dbReference type="EC" id="2.7.13.3" evidence="3"/>
<evidence type="ECO:0000256" key="1">
    <source>
        <dbReference type="ARBA" id="ARBA00000085"/>
    </source>
</evidence>
<dbReference type="SUPFAM" id="SSF52402">
    <property type="entry name" value="Adenine nucleotide alpha hydrolases-like"/>
    <property type="match status" value="1"/>
</dbReference>
<keyword evidence="10 14" id="KW-1133">Transmembrane helix</keyword>
<evidence type="ECO:0000256" key="6">
    <source>
        <dbReference type="ARBA" id="ARBA00022692"/>
    </source>
</evidence>
<evidence type="ECO:0000256" key="4">
    <source>
        <dbReference type="ARBA" id="ARBA00022553"/>
    </source>
</evidence>
<evidence type="ECO:0000256" key="10">
    <source>
        <dbReference type="ARBA" id="ARBA00022989"/>
    </source>
</evidence>
<evidence type="ECO:0000256" key="14">
    <source>
        <dbReference type="SAM" id="Phobius"/>
    </source>
</evidence>
<keyword evidence="5" id="KW-0808">Transferase</keyword>
<dbReference type="Proteomes" id="UP000238916">
    <property type="component" value="Unassembled WGS sequence"/>
</dbReference>
<dbReference type="Gene3D" id="3.30.565.10">
    <property type="entry name" value="Histidine kinase-like ATPase, C-terminal domain"/>
    <property type="match status" value="1"/>
</dbReference>
<dbReference type="GO" id="GO:0005737">
    <property type="term" value="C:cytoplasm"/>
    <property type="evidence" value="ECO:0007669"/>
    <property type="project" value="UniProtKB-ARBA"/>
</dbReference>
<dbReference type="InterPro" id="IPR036097">
    <property type="entry name" value="HisK_dim/P_sf"/>
</dbReference>
<dbReference type="InterPro" id="IPR029016">
    <property type="entry name" value="GAF-like_dom_sf"/>
</dbReference>
<dbReference type="InterPro" id="IPR003852">
    <property type="entry name" value="Sig_transdc_His_kinase_KdpD_N"/>
</dbReference>
<dbReference type="PANTHER" id="PTHR45569:SF1">
    <property type="entry name" value="SENSOR PROTEIN KDPD"/>
    <property type="match status" value="1"/>
</dbReference>
<keyword evidence="8 16" id="KW-0418">Kinase</keyword>
<dbReference type="GO" id="GO:0005886">
    <property type="term" value="C:plasma membrane"/>
    <property type="evidence" value="ECO:0007669"/>
    <property type="project" value="TreeGrafter"/>
</dbReference>
<dbReference type="PROSITE" id="PS50109">
    <property type="entry name" value="HIS_KIN"/>
    <property type="match status" value="1"/>
</dbReference>
<dbReference type="SUPFAM" id="SSF47384">
    <property type="entry name" value="Homodimeric domain of signal transducing histidine kinase"/>
    <property type="match status" value="1"/>
</dbReference>
<evidence type="ECO:0000256" key="12">
    <source>
        <dbReference type="ARBA" id="ARBA00023136"/>
    </source>
</evidence>
<dbReference type="Gene3D" id="3.40.50.300">
    <property type="entry name" value="P-loop containing nucleotide triphosphate hydrolases"/>
    <property type="match status" value="1"/>
</dbReference>
<organism evidence="16 17">
    <name type="scientific">Candidatus Desulfosporosinus infrequens</name>
    <dbReference type="NCBI Taxonomy" id="2043169"/>
    <lineage>
        <taxon>Bacteria</taxon>
        <taxon>Bacillati</taxon>
        <taxon>Bacillota</taxon>
        <taxon>Clostridia</taxon>
        <taxon>Eubacteriales</taxon>
        <taxon>Desulfitobacteriaceae</taxon>
        <taxon>Desulfosporosinus</taxon>
    </lineage>
</organism>
<dbReference type="Pfam" id="PF13493">
    <property type="entry name" value="DUF4118"/>
    <property type="match status" value="1"/>
</dbReference>
<evidence type="ECO:0000256" key="3">
    <source>
        <dbReference type="ARBA" id="ARBA00012438"/>
    </source>
</evidence>
<dbReference type="GO" id="GO:0042802">
    <property type="term" value="F:identical protein binding"/>
    <property type="evidence" value="ECO:0007669"/>
    <property type="project" value="UniProtKB-ARBA"/>
</dbReference>
<feature type="transmembrane region" description="Helical" evidence="14">
    <location>
        <begin position="483"/>
        <end position="502"/>
    </location>
</feature>
<evidence type="ECO:0000256" key="2">
    <source>
        <dbReference type="ARBA" id="ARBA00004141"/>
    </source>
</evidence>
<dbReference type="Pfam" id="PF02702">
    <property type="entry name" value="KdpD"/>
    <property type="match status" value="1"/>
</dbReference>
<dbReference type="InterPro" id="IPR014729">
    <property type="entry name" value="Rossmann-like_a/b/a_fold"/>
</dbReference>
<proteinExistence type="predicted"/>
<keyword evidence="16" id="KW-0407">Ion channel</keyword>
<dbReference type="PRINTS" id="PR00344">
    <property type="entry name" value="BCTRLSENSOR"/>
</dbReference>
<sequence>MAKEKRIDPDELLASLEKEGHGKLTIFLGAAAGVGKTYAMLEAAGEKLSEGIDVVVGLVETHGRAETEAMLKELPIIPTKPQDYKDKTFYEMDLDAILARAPQIVLVDELAHTNIEGSRHKKRYMDVQELLAAGINVYTTLNIQHLETLNDIVAQITGVTVRETVPDQILESASQIKLIDIPPEELIQRLKDGRVYGAGQAIEALQKFFRPGNINALRELALRYTAKKVDRQLESYMRVHGIAGPWPTGEKVLVCISASPFSAKLIRIAKRMATSQNAEWLAIHVEPSLHRLSRNEAERDSMANNLRLAETLGAEIIGLTGDDIADEILEVARKRNVSQIIIGKPEHTRFWAFVHGSVVDKVIRHSQGISIHVIPGNQQEAGQSNKLISNRIKEDSTRPQQWRTLSVLPYVVSIVMMILMTLILTPISSFLGAVNISMLFLLPVLFSAARWGRFPAVITAIMGVITFDFFFVPPFFSFTVADVRYLISFTIFILVALIIGTLSDRLKKQINYSRQRETRVSALYALSRDIAAVNKLDIVLESIASNVAGTIEGQVVLLLPNEKAKLVLQKNSGSNDFLDEKELAVASWVFERGQKAGRGTETLGTAAALYLPLSTEQGVQGVLGIRFNESDAQFDPERIRLLEAFVGLAAMAINRIKLAEQANQALTLVESERLRTALFNSLSHDLRTPLSSIIGAVTGLLEDRNLVYSPEARKDLLQIILNGAERMNRFVGNLLDMARLESGMLKLKKDWCDLQDNIGVAVNRLGESLTNRPLDIQVQPNLPLVQADCILIEQVLINLLDNALKYSEQGSKIVVTTQQRENQLETTVANQGEGIPDTDLSKVFDKFYRLNSPLQVSGTGLGLAICKGIIEAHGGEIWANNNLLGGVTITFTLPLSNQAIGRVPVMNEGV</sequence>
<dbReference type="CDD" id="cd00075">
    <property type="entry name" value="HATPase"/>
    <property type="match status" value="1"/>
</dbReference>
<dbReference type="Pfam" id="PF13492">
    <property type="entry name" value="GAF_3"/>
    <property type="match status" value="1"/>
</dbReference>
<dbReference type="InterPro" id="IPR027417">
    <property type="entry name" value="P-loop_NTPase"/>
</dbReference>
<dbReference type="InterPro" id="IPR006016">
    <property type="entry name" value="UspA"/>
</dbReference>
<dbReference type="InterPro" id="IPR003661">
    <property type="entry name" value="HisK_dim/P_dom"/>
</dbReference>
<comment type="subcellular location">
    <subcellularLocation>
        <location evidence="2">Membrane</location>
        <topology evidence="2">Multi-pass membrane protein</topology>
    </subcellularLocation>
</comment>
<keyword evidence="7" id="KW-0547">Nucleotide-binding</keyword>
<evidence type="ECO:0000256" key="9">
    <source>
        <dbReference type="ARBA" id="ARBA00022840"/>
    </source>
</evidence>
<gene>
    <name evidence="16" type="ORF">SBF1_210002</name>
</gene>
<evidence type="ECO:0000313" key="16">
    <source>
        <dbReference type="EMBL" id="SPF39534.1"/>
    </source>
</evidence>
<keyword evidence="16" id="KW-0813">Transport</keyword>
<dbReference type="EMBL" id="OMOF01000124">
    <property type="protein sequence ID" value="SPF39534.1"/>
    <property type="molecule type" value="Genomic_DNA"/>
</dbReference>
<reference evidence="17" key="1">
    <citation type="submission" date="2018-02" db="EMBL/GenBank/DDBJ databases">
        <authorList>
            <person name="Hausmann B."/>
        </authorList>
    </citation>
    <scope>NUCLEOTIDE SEQUENCE [LARGE SCALE GENOMIC DNA]</scope>
    <source>
        <strain evidence="17">Peat soil MAG SbF1</strain>
    </source>
</reference>
<keyword evidence="6 14" id="KW-0812">Transmembrane</keyword>
<keyword evidence="4" id="KW-0597">Phosphoprotein</keyword>
<dbReference type="Pfam" id="PF02518">
    <property type="entry name" value="HATPase_c"/>
    <property type="match status" value="1"/>
</dbReference>
<dbReference type="CDD" id="cd01987">
    <property type="entry name" value="USP_KdpD-like"/>
    <property type="match status" value="1"/>
</dbReference>
<feature type="transmembrane region" description="Helical" evidence="14">
    <location>
        <begin position="430"/>
        <end position="449"/>
    </location>
</feature>
<dbReference type="Gene3D" id="3.30.450.40">
    <property type="match status" value="1"/>
</dbReference>